<dbReference type="AlphaFoldDB" id="B8KX74"/>
<dbReference type="HOGENOM" id="CLU_721204_0_0_6"/>
<dbReference type="EMBL" id="DS999411">
    <property type="protein sequence ID" value="EED35382.1"/>
    <property type="molecule type" value="Genomic_DNA"/>
</dbReference>
<reference evidence="3" key="1">
    <citation type="journal article" date="2013" name="BMC Microbiol.">
        <title>Taxonomy and evolution of bacteriochlorophyll a-containing members of the OM60/NOR5 clade of marine gammaproteobacteria: description of Luminiphilus syltensis gen. nov., sp. nov., reclassification of Haliea rubra as Pseudohaliea rubra gen. nov., comb. nov., and emendation of Chromatocurvus halotolerans.</title>
        <authorList>
            <person name="Spring S."/>
            <person name="Riedel T."/>
            <person name="Sproer C."/>
            <person name="Yan S."/>
            <person name="Harder J."/>
            <person name="Fuchs B.M."/>
        </authorList>
    </citation>
    <scope>NUCLEOTIDE SEQUENCE [LARGE SCALE GENOMIC DNA]</scope>
    <source>
        <strain evidence="3">NOR51-B</strain>
    </source>
</reference>
<protein>
    <recommendedName>
        <fullName evidence="4">Sulfotransferase family protein</fullName>
    </recommendedName>
</protein>
<dbReference type="InterPro" id="IPR027417">
    <property type="entry name" value="P-loop_NTPase"/>
</dbReference>
<evidence type="ECO:0000313" key="2">
    <source>
        <dbReference type="EMBL" id="EED35382.1"/>
    </source>
</evidence>
<gene>
    <name evidence="2" type="ORF">NOR51B_1327</name>
</gene>
<evidence type="ECO:0000256" key="1">
    <source>
        <dbReference type="SAM" id="MobiDB-lite"/>
    </source>
</evidence>
<dbReference type="OrthoDB" id="547265at2"/>
<dbReference type="Gene3D" id="3.40.50.300">
    <property type="entry name" value="P-loop containing nucleotide triphosphate hydrolases"/>
    <property type="match status" value="1"/>
</dbReference>
<keyword evidence="3" id="KW-1185">Reference proteome</keyword>
<evidence type="ECO:0008006" key="4">
    <source>
        <dbReference type="Google" id="ProtNLM"/>
    </source>
</evidence>
<proteinExistence type="predicted"/>
<dbReference type="eggNOG" id="ENOG5032XS1">
    <property type="taxonomic scope" value="Bacteria"/>
</dbReference>
<sequence>MSMAMEAQEFVTLLPRLQMAVAPRRRTSNTEASGYYRMVRNVILHIGMHKTGTTSLQNSLQDYDDGDIFYAPLGDPNHSEALFTAFSSDPSDYHIWRDRGYSPAQIEEQRTLYLSKLNTALLRANRSTVVFSGEDAGVLDAEGKKQLIDYLQSNGRSVRVICYVRDPRSFAASFFQQALKGGLAEVPKINPNYRLRLETLKHLLPESQLTVRRFDRESLIGGNIISDFAALTGLQTELLVDLKDNSSLPFSAMKMLFIFNRGAMLSSGDDTLYRARIMFIGALRTAFADQSGPPLSLFDDCAIYAGCAYLAKHFGIAFEDEAASRGESGDVESAEQKLLDIEDWEVEVLNQALGELGLTGDFPTVGDKLNRLFLHYVYRSHESLAPRETADTGLDEEPDTSALSGE</sequence>
<accession>B8KX74</accession>
<dbReference type="STRING" id="565045.NOR51B_1327"/>
<name>B8KX74_9GAMM</name>
<organism evidence="2 3">
    <name type="scientific">Luminiphilus syltensis NOR5-1B</name>
    <dbReference type="NCBI Taxonomy" id="565045"/>
    <lineage>
        <taxon>Bacteria</taxon>
        <taxon>Pseudomonadati</taxon>
        <taxon>Pseudomonadota</taxon>
        <taxon>Gammaproteobacteria</taxon>
        <taxon>Cellvibrionales</taxon>
        <taxon>Halieaceae</taxon>
        <taxon>Luminiphilus</taxon>
    </lineage>
</organism>
<dbReference type="SUPFAM" id="SSF52540">
    <property type="entry name" value="P-loop containing nucleoside triphosphate hydrolases"/>
    <property type="match status" value="1"/>
</dbReference>
<evidence type="ECO:0000313" key="3">
    <source>
        <dbReference type="Proteomes" id="UP000004699"/>
    </source>
</evidence>
<dbReference type="Proteomes" id="UP000004699">
    <property type="component" value="Unassembled WGS sequence"/>
</dbReference>
<dbReference type="RefSeq" id="WP_009020128.1">
    <property type="nucleotide sequence ID" value="NZ_DS999411.1"/>
</dbReference>
<feature type="region of interest" description="Disordered" evidence="1">
    <location>
        <begin position="386"/>
        <end position="406"/>
    </location>
</feature>